<dbReference type="Proteomes" id="UP001470230">
    <property type="component" value="Unassembled WGS sequence"/>
</dbReference>
<dbReference type="SMART" id="SM00248">
    <property type="entry name" value="ANK"/>
    <property type="match status" value="7"/>
</dbReference>
<dbReference type="PANTHER" id="PTHR24198">
    <property type="entry name" value="ANKYRIN REPEAT AND PROTEIN KINASE DOMAIN-CONTAINING PROTEIN"/>
    <property type="match status" value="1"/>
</dbReference>
<dbReference type="SUPFAM" id="SSF48403">
    <property type="entry name" value="Ankyrin repeat"/>
    <property type="match status" value="2"/>
</dbReference>
<dbReference type="InterPro" id="IPR002110">
    <property type="entry name" value="Ankyrin_rpt"/>
</dbReference>
<accession>A0ABR2HMF3</accession>
<gene>
    <name evidence="4" type="ORF">M9Y10_018727</name>
</gene>
<comment type="caution">
    <text evidence="4">The sequence shown here is derived from an EMBL/GenBank/DDBJ whole genome shotgun (WGS) entry which is preliminary data.</text>
</comment>
<dbReference type="PROSITE" id="PS50297">
    <property type="entry name" value="ANK_REP_REGION"/>
    <property type="match status" value="1"/>
</dbReference>
<keyword evidence="2 3" id="KW-0040">ANK repeat</keyword>
<evidence type="ECO:0008006" key="6">
    <source>
        <dbReference type="Google" id="ProtNLM"/>
    </source>
</evidence>
<name>A0ABR2HMF3_9EUKA</name>
<organism evidence="4 5">
    <name type="scientific">Tritrichomonas musculus</name>
    <dbReference type="NCBI Taxonomy" id="1915356"/>
    <lineage>
        <taxon>Eukaryota</taxon>
        <taxon>Metamonada</taxon>
        <taxon>Parabasalia</taxon>
        <taxon>Tritrichomonadida</taxon>
        <taxon>Tritrichomonadidae</taxon>
        <taxon>Tritrichomonas</taxon>
    </lineage>
</organism>
<dbReference type="Pfam" id="PF12796">
    <property type="entry name" value="Ank_2"/>
    <property type="match status" value="2"/>
</dbReference>
<dbReference type="Pfam" id="PF00023">
    <property type="entry name" value="Ank"/>
    <property type="match status" value="1"/>
</dbReference>
<proteinExistence type="predicted"/>
<evidence type="ECO:0000313" key="5">
    <source>
        <dbReference type="Proteomes" id="UP001470230"/>
    </source>
</evidence>
<dbReference type="InterPro" id="IPR036770">
    <property type="entry name" value="Ankyrin_rpt-contain_sf"/>
</dbReference>
<evidence type="ECO:0000313" key="4">
    <source>
        <dbReference type="EMBL" id="KAK8849346.1"/>
    </source>
</evidence>
<evidence type="ECO:0000256" key="1">
    <source>
        <dbReference type="ARBA" id="ARBA00022737"/>
    </source>
</evidence>
<keyword evidence="5" id="KW-1185">Reference proteome</keyword>
<keyword evidence="1" id="KW-0677">Repeat</keyword>
<feature type="repeat" description="ANK" evidence="3">
    <location>
        <begin position="694"/>
        <end position="716"/>
    </location>
</feature>
<dbReference type="PANTHER" id="PTHR24198:SF165">
    <property type="entry name" value="ANKYRIN REPEAT-CONTAINING PROTEIN-RELATED"/>
    <property type="match status" value="1"/>
</dbReference>
<dbReference type="EMBL" id="JAPFFF010000026">
    <property type="protein sequence ID" value="KAK8849346.1"/>
    <property type="molecule type" value="Genomic_DNA"/>
</dbReference>
<evidence type="ECO:0000256" key="2">
    <source>
        <dbReference type="ARBA" id="ARBA00023043"/>
    </source>
</evidence>
<reference evidence="4 5" key="1">
    <citation type="submission" date="2024-04" db="EMBL/GenBank/DDBJ databases">
        <title>Tritrichomonas musculus Genome.</title>
        <authorList>
            <person name="Alves-Ferreira E."/>
            <person name="Grigg M."/>
            <person name="Lorenzi H."/>
            <person name="Galac M."/>
        </authorList>
    </citation>
    <scope>NUCLEOTIDE SEQUENCE [LARGE SCALE GENOMIC DNA]</scope>
    <source>
        <strain evidence="4 5">EAF2021</strain>
    </source>
</reference>
<evidence type="ECO:0000256" key="3">
    <source>
        <dbReference type="PROSITE-ProRule" id="PRU00023"/>
    </source>
</evidence>
<protein>
    <recommendedName>
        <fullName evidence="6">DUF3447 domain-containing protein</fullName>
    </recommendedName>
</protein>
<dbReference type="PROSITE" id="PS50088">
    <property type="entry name" value="ANK_REPEAT"/>
    <property type="match status" value="1"/>
</dbReference>
<sequence>MTEKIQQYFDSMKDIEENLLTYIEENDQDSNFFNDLDEKKITENKQKLKSFLYLLVHISNNYHRTKDLYDKIDQVLDQYKIPIQNFFKNSEIFHIFHSNKRILLILIQQKHLTINQAIIDFLNQKKFRQDSYIEYLFPEVESFIPELGQKEIKDKVIELKENDLELFNEKRKVGENDSYICSLIRNDQVVDFITYLEKSNISPSSLINMSIYETNHTILRNNQNMSFIEYSAFFGAQQIFQYLLKRNCKLESNIWTYAVHSKNGDLIHFLEENHISTFNNSYQYLVVEAIKCHHNDISSYFHLNFCQKEQIYDQYLLRKYLKYYNFNFENYDANKIIQFAIKSDLFYFFCKYDYDFIVEHLLTIKEIDINRQYKIYKPNSSQKDIVLSIVIKSGDIDKIPKEKNYGWFDDYEEENPKEEEYKEGRNYYIYNYNLDVMTALLIATKKGNIDIIQLLLHSQEIDIGIQFRKYNKSLYDFDEDNFITIIEKRSLLHEAIESGNVDVIQILSSLDKVDFNENIIKTESYIDSRSTAHLCLHNESHKTVLVWAAELGYSEIFKFLVNEKHQSINQESLDVSFEAGGCVSYSMHARRTEKTPLHAAIQNENYNIVKFCLEQPETDVNISLVVFELDSWNNTSFEKYFEEKSKNIIKIMSASDLAVSTGNTSIVHLLLNKSKIDINMKSTLEKKYYEDPIPKKTPLHEAVKNKQVEIIKLLLQQKDIDKNSVDEYGKKPIDYTDDEDIKQLLK</sequence>
<dbReference type="Gene3D" id="1.25.40.20">
    <property type="entry name" value="Ankyrin repeat-containing domain"/>
    <property type="match status" value="3"/>
</dbReference>